<gene>
    <name evidence="2" type="ORF">PQ465_14995</name>
</gene>
<protein>
    <submittedName>
        <fullName evidence="2">AAA family ATPase</fullName>
    </submittedName>
</protein>
<name>A0ABY7WFC3_9SPHI</name>
<evidence type="ECO:0000259" key="1">
    <source>
        <dbReference type="Pfam" id="PF13304"/>
    </source>
</evidence>
<proteinExistence type="predicted"/>
<dbReference type="PANTHER" id="PTHR43581">
    <property type="entry name" value="ATP/GTP PHOSPHATASE"/>
    <property type="match status" value="1"/>
</dbReference>
<evidence type="ECO:0000313" key="2">
    <source>
        <dbReference type="EMBL" id="WDF67605.1"/>
    </source>
</evidence>
<dbReference type="EMBL" id="CP117880">
    <property type="protein sequence ID" value="WDF67605.1"/>
    <property type="molecule type" value="Genomic_DNA"/>
</dbReference>
<reference evidence="2 3" key="1">
    <citation type="submission" date="2023-02" db="EMBL/GenBank/DDBJ databases">
        <title>Genome sequence of Sphingobacterium sp. KACC 22765.</title>
        <authorList>
            <person name="Kim S."/>
            <person name="Heo J."/>
            <person name="Kwon S.-W."/>
        </authorList>
    </citation>
    <scope>NUCLEOTIDE SEQUENCE [LARGE SCALE GENOMIC DNA]</scope>
    <source>
        <strain evidence="2 3">KACC 22765</strain>
    </source>
</reference>
<dbReference type="InterPro" id="IPR027417">
    <property type="entry name" value="P-loop_NTPase"/>
</dbReference>
<organism evidence="2 3">
    <name type="scientific">Sphingobacterium oryzagri</name>
    <dbReference type="NCBI Taxonomy" id="3025669"/>
    <lineage>
        <taxon>Bacteria</taxon>
        <taxon>Pseudomonadati</taxon>
        <taxon>Bacteroidota</taxon>
        <taxon>Sphingobacteriia</taxon>
        <taxon>Sphingobacteriales</taxon>
        <taxon>Sphingobacteriaceae</taxon>
        <taxon>Sphingobacterium</taxon>
    </lineage>
</organism>
<dbReference type="InterPro" id="IPR051396">
    <property type="entry name" value="Bact_Antivir_Def_Nuclease"/>
</dbReference>
<dbReference type="SUPFAM" id="SSF52540">
    <property type="entry name" value="P-loop containing nucleoside triphosphate hydrolases"/>
    <property type="match status" value="1"/>
</dbReference>
<dbReference type="RefSeq" id="WP_274266333.1">
    <property type="nucleotide sequence ID" value="NZ_CP117880.1"/>
</dbReference>
<dbReference type="Pfam" id="PF13304">
    <property type="entry name" value="AAA_21"/>
    <property type="match status" value="1"/>
</dbReference>
<sequence length="405" mass="45954">MSKLKISDFGPIKGGYQEDDGWFDVKKVTVFIGNQGSGKSTVAKLYSTMCWIEKALVRGDIREKDILRKGQFITYCSYQNIDDYFKPETVVEYRGRAFHLSYKNEEITILKNEQNGYSFPKIMYVPAERNFISAVRNVKNLKGLASTLYTFSDEFIRAVEDLRAPLDLPINNVKFEYQKLNQLSSIVGDDYKIKLSTASSGFQSFVPLYIVSKYLAETLKNKNSHAVRELSIEEENRIKNEIEQILSNQNLSDEVKQASLAYLSSRFSYSSFINIVEEPEQNLFPSSQRSILNSLLGFNNIAENNQLVLTTHSPYLINYLTLAVKAGAIKENLADDAISKLAEVVPSGSTIFADDLVVYELNELNGTMTKLETYKGLPSDENKLNDELGESNELYARLLEIQKRV</sequence>
<keyword evidence="3" id="KW-1185">Reference proteome</keyword>
<feature type="domain" description="ATPase AAA-type core" evidence="1">
    <location>
        <begin position="28"/>
        <end position="318"/>
    </location>
</feature>
<dbReference type="Gene3D" id="3.40.50.300">
    <property type="entry name" value="P-loop containing nucleotide triphosphate hydrolases"/>
    <property type="match status" value="1"/>
</dbReference>
<dbReference type="Proteomes" id="UP001221558">
    <property type="component" value="Chromosome"/>
</dbReference>
<dbReference type="PANTHER" id="PTHR43581:SF2">
    <property type="entry name" value="EXCINUCLEASE ATPASE SUBUNIT"/>
    <property type="match status" value="1"/>
</dbReference>
<dbReference type="InterPro" id="IPR003959">
    <property type="entry name" value="ATPase_AAA_core"/>
</dbReference>
<evidence type="ECO:0000313" key="3">
    <source>
        <dbReference type="Proteomes" id="UP001221558"/>
    </source>
</evidence>
<accession>A0ABY7WFC3</accession>